<proteinExistence type="predicted"/>
<evidence type="ECO:0000313" key="2">
    <source>
        <dbReference type="Proteomes" id="UP000633619"/>
    </source>
</evidence>
<protein>
    <submittedName>
        <fullName evidence="1">Uncharacterized protein</fullName>
    </submittedName>
</protein>
<reference evidence="1 2" key="1">
    <citation type="submission" date="2020-12" db="EMBL/GenBank/DDBJ databases">
        <title>WGS of Thermoactinomyces spp.</title>
        <authorList>
            <person name="Cheng K."/>
        </authorList>
    </citation>
    <scope>NUCLEOTIDE SEQUENCE [LARGE SCALE GENOMIC DNA]</scope>
    <source>
        <strain evidence="2">CICC 10671\DSM 43846</strain>
    </source>
</reference>
<dbReference type="RefSeq" id="WP_181732318.1">
    <property type="nucleotide sequence ID" value="NZ_JACEIR010000006.1"/>
</dbReference>
<keyword evidence="2" id="KW-1185">Reference proteome</keyword>
<organism evidence="1 2">
    <name type="scientific">Thermoactinomyces intermedius</name>
    <dbReference type="NCBI Taxonomy" id="2024"/>
    <lineage>
        <taxon>Bacteria</taxon>
        <taxon>Bacillati</taxon>
        <taxon>Bacillota</taxon>
        <taxon>Bacilli</taxon>
        <taxon>Bacillales</taxon>
        <taxon>Thermoactinomycetaceae</taxon>
        <taxon>Thermoactinomyces</taxon>
    </lineage>
</organism>
<sequence>MTMPELVQILKATGFPVAYSHFQGPPPSIPFITYVEVGSDNIHADNRTWQKGRNINIELYRKCRLKAHGLNRGMKDGVAR</sequence>
<name>A0A8I1DF61_THEIN</name>
<accession>A0A8I1DF61</accession>
<evidence type="ECO:0000313" key="1">
    <source>
        <dbReference type="EMBL" id="MBH8595709.1"/>
    </source>
</evidence>
<dbReference type="Proteomes" id="UP000633619">
    <property type="component" value="Unassembled WGS sequence"/>
</dbReference>
<comment type="caution">
    <text evidence="1">The sequence shown here is derived from an EMBL/GenBank/DDBJ whole genome shotgun (WGS) entry which is preliminary data.</text>
</comment>
<dbReference type="AlphaFoldDB" id="A0A8I1DF61"/>
<dbReference type="EMBL" id="JAECVW010000006">
    <property type="protein sequence ID" value="MBH8595709.1"/>
    <property type="molecule type" value="Genomic_DNA"/>
</dbReference>
<gene>
    <name evidence="1" type="ORF">I8U20_10240</name>
</gene>